<organism evidence="2 3">
    <name type="scientific">Cylindrobasidium torrendii FP15055 ss-10</name>
    <dbReference type="NCBI Taxonomy" id="1314674"/>
    <lineage>
        <taxon>Eukaryota</taxon>
        <taxon>Fungi</taxon>
        <taxon>Dikarya</taxon>
        <taxon>Basidiomycota</taxon>
        <taxon>Agaricomycotina</taxon>
        <taxon>Agaricomycetes</taxon>
        <taxon>Agaricomycetidae</taxon>
        <taxon>Agaricales</taxon>
        <taxon>Marasmiineae</taxon>
        <taxon>Physalacriaceae</taxon>
        <taxon>Cylindrobasidium</taxon>
    </lineage>
</organism>
<feature type="compositionally biased region" description="Polar residues" evidence="1">
    <location>
        <begin position="497"/>
        <end position="518"/>
    </location>
</feature>
<evidence type="ECO:0000313" key="3">
    <source>
        <dbReference type="Proteomes" id="UP000054007"/>
    </source>
</evidence>
<feature type="compositionally biased region" description="Basic residues" evidence="1">
    <location>
        <begin position="439"/>
        <end position="450"/>
    </location>
</feature>
<feature type="compositionally biased region" description="Basic and acidic residues" evidence="1">
    <location>
        <begin position="565"/>
        <end position="574"/>
    </location>
</feature>
<feature type="region of interest" description="Disordered" evidence="1">
    <location>
        <begin position="293"/>
        <end position="584"/>
    </location>
</feature>
<name>A0A0D7B3X6_9AGAR</name>
<gene>
    <name evidence="2" type="ORF">CYLTODRAFT_445698</name>
</gene>
<feature type="compositionally biased region" description="Polar residues" evidence="1">
    <location>
        <begin position="362"/>
        <end position="377"/>
    </location>
</feature>
<dbReference type="Proteomes" id="UP000054007">
    <property type="component" value="Unassembled WGS sequence"/>
</dbReference>
<feature type="compositionally biased region" description="Low complexity" evidence="1">
    <location>
        <begin position="462"/>
        <end position="471"/>
    </location>
</feature>
<reference evidence="2 3" key="1">
    <citation type="journal article" date="2015" name="Fungal Genet. Biol.">
        <title>Evolution of novel wood decay mechanisms in Agaricales revealed by the genome sequences of Fistulina hepatica and Cylindrobasidium torrendii.</title>
        <authorList>
            <person name="Floudas D."/>
            <person name="Held B.W."/>
            <person name="Riley R."/>
            <person name="Nagy L.G."/>
            <person name="Koehler G."/>
            <person name="Ransdell A.S."/>
            <person name="Younus H."/>
            <person name="Chow J."/>
            <person name="Chiniquy J."/>
            <person name="Lipzen A."/>
            <person name="Tritt A."/>
            <person name="Sun H."/>
            <person name="Haridas S."/>
            <person name="LaButti K."/>
            <person name="Ohm R.A."/>
            <person name="Kues U."/>
            <person name="Blanchette R.A."/>
            <person name="Grigoriev I.V."/>
            <person name="Minto R.E."/>
            <person name="Hibbett D.S."/>
        </authorList>
    </citation>
    <scope>NUCLEOTIDE SEQUENCE [LARGE SCALE GENOMIC DNA]</scope>
    <source>
        <strain evidence="2 3">FP15055 ss-10</strain>
    </source>
</reference>
<proteinExistence type="predicted"/>
<evidence type="ECO:0000256" key="1">
    <source>
        <dbReference type="SAM" id="MobiDB-lite"/>
    </source>
</evidence>
<sequence length="584" mass="65604">MGGKVKRRPKGSPTWVRNYSERRNLRPLSAALKKRVEEMSPFDRAGALTGRPDPDGMRQGCHGYRRSGPAVVAYRLSKLCNETLHVDSSTNIILEFADEHHCNDFHFNDLSPTREQWNTIRDFLKHNIEAPPDQRKKLFDVFPKGKLWRYKIVFNNRTGTITLYYDPITGKWTPESPRIVDTKTTASVLTLEMALHLLWVVIARVDTCNQLKSAGKYHEDNFDKEQANLDKEMGHFFQRINLFGPMTLEEFKDMVAHEWINKNDIKNYRKCRGERSEIALYDPQTGELVSAYRGKDGNWPRSVDPSIVKPSGELLPDDADSDDSDADSMPVLDDNDDEDEGEPEITYDSTDEDGSPRLPINTRISNNFTTDPGQNLPRTPVPSAARDSRSSPDTDSDPEPRSSPTPAQGYHQRKKARLLSPRASPTRDDVPAAESTNPSRRRGPLQRRPTRATAPVSPEPLSPSILSSDPLDLLKHPSSPDAPTVDLSSDPLDTLTRHQPSTSNARAGPSTLATSGTRVLQKPASKRYNYFVPSKAVQRPTRNRSGVASGSKQRTVKKKSAKTGALEKGKRKREEEDEDEEDET</sequence>
<evidence type="ECO:0000313" key="2">
    <source>
        <dbReference type="EMBL" id="KIY64915.1"/>
    </source>
</evidence>
<dbReference type="EMBL" id="KN880613">
    <property type="protein sequence ID" value="KIY64915.1"/>
    <property type="molecule type" value="Genomic_DNA"/>
</dbReference>
<protein>
    <submittedName>
        <fullName evidence="2">Uncharacterized protein</fullName>
    </submittedName>
</protein>
<feature type="compositionally biased region" description="Acidic residues" evidence="1">
    <location>
        <begin position="575"/>
        <end position="584"/>
    </location>
</feature>
<accession>A0A0D7B3X6</accession>
<feature type="compositionally biased region" description="Polar residues" evidence="1">
    <location>
        <begin position="543"/>
        <end position="553"/>
    </location>
</feature>
<feature type="compositionally biased region" description="Acidic residues" evidence="1">
    <location>
        <begin position="333"/>
        <end position="353"/>
    </location>
</feature>
<feature type="compositionally biased region" description="Acidic residues" evidence="1">
    <location>
        <begin position="315"/>
        <end position="326"/>
    </location>
</feature>
<dbReference type="AlphaFoldDB" id="A0A0D7B3X6"/>
<keyword evidence="3" id="KW-1185">Reference proteome</keyword>